<sequence length="172" mass="19676">MLQQFTWQQFLVAISILTLIWYSSVILLFYRKELKALLKGKTSNDENNAPLPHHWDKKVDALEPEAEDHLMGKSKLPDGVSIIGMDEVQFADEDSKIQLLGLVSDVIEEIKTIFNILVKEDGTKQDFFKLIEAVKEGYSGILTSQHIPQINEFIIANASFHLTPDEVENLWY</sequence>
<evidence type="ECO:0000313" key="3">
    <source>
        <dbReference type="Proteomes" id="UP000636110"/>
    </source>
</evidence>
<gene>
    <name evidence="2" type="ORF">GM920_08505</name>
</gene>
<dbReference type="RefSeq" id="WP_182955743.1">
    <property type="nucleotide sequence ID" value="NZ_WNXC01000002.1"/>
</dbReference>
<feature type="transmembrane region" description="Helical" evidence="1">
    <location>
        <begin position="6"/>
        <end position="30"/>
    </location>
</feature>
<reference evidence="2 3" key="1">
    <citation type="submission" date="2019-11" db="EMBL/GenBank/DDBJ databases">
        <title>Description of Pedobacter sp. LMG 31462T.</title>
        <authorList>
            <person name="Carlier A."/>
            <person name="Qi S."/>
            <person name="Vandamme P."/>
        </authorList>
    </citation>
    <scope>NUCLEOTIDE SEQUENCE [LARGE SCALE GENOMIC DNA]</scope>
    <source>
        <strain evidence="2 3">LMG 31462</strain>
    </source>
</reference>
<evidence type="ECO:0000313" key="2">
    <source>
        <dbReference type="EMBL" id="MBB2148953.1"/>
    </source>
</evidence>
<keyword evidence="3" id="KW-1185">Reference proteome</keyword>
<keyword evidence="1" id="KW-0472">Membrane</keyword>
<name>A0ABR6EUL3_9SPHI</name>
<dbReference type="Proteomes" id="UP000636110">
    <property type="component" value="Unassembled WGS sequence"/>
</dbReference>
<keyword evidence="1" id="KW-1133">Transmembrane helix</keyword>
<proteinExistence type="predicted"/>
<dbReference type="EMBL" id="WNXC01000002">
    <property type="protein sequence ID" value="MBB2148953.1"/>
    <property type="molecule type" value="Genomic_DNA"/>
</dbReference>
<protein>
    <recommendedName>
        <fullName evidence="4">DUF4760 domain-containing protein</fullName>
    </recommendedName>
</protein>
<keyword evidence="1" id="KW-0812">Transmembrane</keyword>
<evidence type="ECO:0000256" key="1">
    <source>
        <dbReference type="SAM" id="Phobius"/>
    </source>
</evidence>
<comment type="caution">
    <text evidence="2">The sequence shown here is derived from an EMBL/GenBank/DDBJ whole genome shotgun (WGS) entry which is preliminary data.</text>
</comment>
<accession>A0ABR6EUL3</accession>
<organism evidence="2 3">
    <name type="scientific">Pedobacter gandavensis</name>
    <dbReference type="NCBI Taxonomy" id="2679963"/>
    <lineage>
        <taxon>Bacteria</taxon>
        <taxon>Pseudomonadati</taxon>
        <taxon>Bacteroidota</taxon>
        <taxon>Sphingobacteriia</taxon>
        <taxon>Sphingobacteriales</taxon>
        <taxon>Sphingobacteriaceae</taxon>
        <taxon>Pedobacter</taxon>
    </lineage>
</organism>
<evidence type="ECO:0008006" key="4">
    <source>
        <dbReference type="Google" id="ProtNLM"/>
    </source>
</evidence>